<dbReference type="PANTHER" id="PTHR36307">
    <property type="entry name" value="FLAGELLA BASAL BODY P-RING FORMATION PROTEIN FLGA"/>
    <property type="match status" value="1"/>
</dbReference>
<name>A0A1F7WQR9_9BACT</name>
<comment type="caution">
    <text evidence="2">The sequence shown here is derived from an EMBL/GenBank/DDBJ whole genome shotgun (WGS) entry which is preliminary data.</text>
</comment>
<protein>
    <recommendedName>
        <fullName evidence="1">Flagella basal body P-ring formation protein FlgA SAF domain-containing protein</fullName>
    </recommendedName>
</protein>
<evidence type="ECO:0000313" key="3">
    <source>
        <dbReference type="Proteomes" id="UP000178735"/>
    </source>
</evidence>
<dbReference type="AlphaFoldDB" id="A0A1F7WQR9"/>
<accession>A0A1F7WQR9</accession>
<dbReference type="Pfam" id="PF13144">
    <property type="entry name" value="ChapFlgA"/>
    <property type="match status" value="1"/>
</dbReference>
<dbReference type="GO" id="GO:0044780">
    <property type="term" value="P:bacterial-type flagellum assembly"/>
    <property type="evidence" value="ECO:0007669"/>
    <property type="project" value="InterPro"/>
</dbReference>
<evidence type="ECO:0000313" key="2">
    <source>
        <dbReference type="EMBL" id="OGM05156.1"/>
    </source>
</evidence>
<organism evidence="2 3">
    <name type="scientific">Candidatus Wallbacteria bacterium GWC2_49_35</name>
    <dbReference type="NCBI Taxonomy" id="1817813"/>
    <lineage>
        <taxon>Bacteria</taxon>
        <taxon>Candidatus Walliibacteriota</taxon>
    </lineage>
</organism>
<dbReference type="Proteomes" id="UP000178735">
    <property type="component" value="Unassembled WGS sequence"/>
</dbReference>
<feature type="domain" description="Flagella basal body P-ring formation protein FlgA SAF" evidence="1">
    <location>
        <begin position="295"/>
        <end position="387"/>
    </location>
</feature>
<dbReference type="InterPro" id="IPR039246">
    <property type="entry name" value="Flagellar_FlgA"/>
</dbReference>
<dbReference type="STRING" id="1817813.A2008_01225"/>
<evidence type="ECO:0000259" key="1">
    <source>
        <dbReference type="Pfam" id="PF13144"/>
    </source>
</evidence>
<dbReference type="Gene3D" id="2.30.30.760">
    <property type="match status" value="1"/>
</dbReference>
<sequence>MILLKLFISNTLKTISLLRLRTGGRSRFRTAAFFATAFVCALFVCAGTSLAAPFETRVAPGESAKPALVFKLKPSFRAVGEEIRLGDICDIAAASGYKADMEKIKNIKMGYAPPPFVARRIHKFEVDNIIRLKLAMPAGNRYEVAGGAYCAVTAFAEGETDKKLKSELKAGLESKINGLFYERYREEFRLGENDKIVSTISFGLDRHAVKKIASRDEVSIDILSYKASAAIVEVKYEAELITKLRVKIMRRTTAAAAGENFAKNSVIDINKIKTCEIEIFAEKYHELFLIEGGCAESNAELAKAAAQKLELSKNLAAGEAVRKSFLKKKLLVKAGQRVILYIEKGGTAMSFYATASKGGGAGDTVEVVNPKTRRKYLAVVTGAGEVEAVEN</sequence>
<dbReference type="InterPro" id="IPR017585">
    <property type="entry name" value="SAF_FlgA"/>
</dbReference>
<proteinExistence type="predicted"/>
<reference evidence="2 3" key="1">
    <citation type="journal article" date="2016" name="Nat. Commun.">
        <title>Thousands of microbial genomes shed light on interconnected biogeochemical processes in an aquifer system.</title>
        <authorList>
            <person name="Anantharaman K."/>
            <person name="Brown C.T."/>
            <person name="Hug L.A."/>
            <person name="Sharon I."/>
            <person name="Castelle C.J."/>
            <person name="Probst A.J."/>
            <person name="Thomas B.C."/>
            <person name="Singh A."/>
            <person name="Wilkins M.J."/>
            <person name="Karaoz U."/>
            <person name="Brodie E.L."/>
            <person name="Williams K.H."/>
            <person name="Hubbard S.S."/>
            <person name="Banfield J.F."/>
        </authorList>
    </citation>
    <scope>NUCLEOTIDE SEQUENCE [LARGE SCALE GENOMIC DNA]</scope>
</reference>
<gene>
    <name evidence="2" type="ORF">A2008_01225</name>
</gene>
<dbReference type="PANTHER" id="PTHR36307:SF1">
    <property type="entry name" value="FLAGELLA BASAL BODY P-RING FORMATION PROTEIN FLGA"/>
    <property type="match status" value="1"/>
</dbReference>
<dbReference type="EMBL" id="MGFH01000122">
    <property type="protein sequence ID" value="OGM05156.1"/>
    <property type="molecule type" value="Genomic_DNA"/>
</dbReference>